<accession>A0A5E6Y058</accession>
<gene>
    <name evidence="2" type="ORF">PS624_05742</name>
</gene>
<protein>
    <recommendedName>
        <fullName evidence="4">DUF3077 domain-containing protein</fullName>
    </recommendedName>
</protein>
<dbReference type="AlphaFoldDB" id="A0A5E6Y058"/>
<proteinExistence type="predicted"/>
<evidence type="ECO:0000256" key="1">
    <source>
        <dbReference type="SAM" id="MobiDB-lite"/>
    </source>
</evidence>
<dbReference type="Pfam" id="PF19619">
    <property type="entry name" value="DUF6124"/>
    <property type="match status" value="1"/>
</dbReference>
<reference evidence="2 3" key="1">
    <citation type="submission" date="2019-09" db="EMBL/GenBank/DDBJ databases">
        <authorList>
            <person name="Chandra G."/>
            <person name="Truman W A."/>
        </authorList>
    </citation>
    <scope>NUCLEOTIDE SEQUENCE [LARGE SCALE GENOMIC DNA]</scope>
    <source>
        <strain evidence="2">PS624</strain>
    </source>
</reference>
<evidence type="ECO:0000313" key="2">
    <source>
        <dbReference type="EMBL" id="VVN45461.1"/>
    </source>
</evidence>
<name>A0A5E6Y058_PSEFL</name>
<evidence type="ECO:0008006" key="4">
    <source>
        <dbReference type="Google" id="ProtNLM"/>
    </source>
</evidence>
<feature type="region of interest" description="Disordered" evidence="1">
    <location>
        <begin position="1"/>
        <end position="21"/>
    </location>
</feature>
<sequence>MKKPTPNPPETDTDLTSPYATIDSKKLNEAADRALDHYLKPTIHIMASARVAEPMYLANPVYDTESLLANASESLGSVTEMLNNFAAVLDTAHRKTALGIAQIVMLSELAVNQALDNVQPVT</sequence>
<organism evidence="2 3">
    <name type="scientific">Pseudomonas fluorescens</name>
    <dbReference type="NCBI Taxonomy" id="294"/>
    <lineage>
        <taxon>Bacteria</taxon>
        <taxon>Pseudomonadati</taxon>
        <taxon>Pseudomonadota</taxon>
        <taxon>Gammaproteobacteria</taxon>
        <taxon>Pseudomonadales</taxon>
        <taxon>Pseudomonadaceae</taxon>
        <taxon>Pseudomonas</taxon>
    </lineage>
</organism>
<evidence type="ECO:0000313" key="3">
    <source>
        <dbReference type="Proteomes" id="UP000326241"/>
    </source>
</evidence>
<dbReference type="Proteomes" id="UP000326241">
    <property type="component" value="Unassembled WGS sequence"/>
</dbReference>
<dbReference type="EMBL" id="CABVGZ010000114">
    <property type="protein sequence ID" value="VVN45461.1"/>
    <property type="molecule type" value="Genomic_DNA"/>
</dbReference>
<dbReference type="RefSeq" id="WP_150776568.1">
    <property type="nucleotide sequence ID" value="NZ_CABVGZ010000114.1"/>
</dbReference>